<feature type="domain" description="HotDog ACOT-type" evidence="6">
    <location>
        <begin position="290"/>
        <end position="406"/>
    </location>
</feature>
<dbReference type="Gene3D" id="3.10.129.10">
    <property type="entry name" value="Hotdog Thioesterase"/>
    <property type="match status" value="2"/>
</dbReference>
<organism evidence="7 8">
    <name type="scientific">Phycomyces blakesleeanus</name>
    <dbReference type="NCBI Taxonomy" id="4837"/>
    <lineage>
        <taxon>Eukaryota</taxon>
        <taxon>Fungi</taxon>
        <taxon>Fungi incertae sedis</taxon>
        <taxon>Mucoromycota</taxon>
        <taxon>Mucoromycotina</taxon>
        <taxon>Mucoromycetes</taxon>
        <taxon>Mucorales</taxon>
        <taxon>Phycomycetaceae</taxon>
        <taxon>Phycomyces</taxon>
    </lineage>
</organism>
<feature type="compositionally biased region" description="Basic and acidic residues" evidence="5">
    <location>
        <begin position="17"/>
        <end position="26"/>
    </location>
</feature>
<dbReference type="InterPro" id="IPR033120">
    <property type="entry name" value="HOTDOG_ACOT"/>
</dbReference>
<reference evidence="7 8" key="1">
    <citation type="submission" date="2024-04" db="EMBL/GenBank/DDBJ databases">
        <title>Symmetric and asymmetric DNA N6-adenine methylation regulates different biological responses in Mucorales.</title>
        <authorList>
            <consortium name="Lawrence Berkeley National Laboratory"/>
            <person name="Lax C."/>
            <person name="Mondo S.J."/>
            <person name="Osorio-Concepcion M."/>
            <person name="Muszewska A."/>
            <person name="Corrochano-Luque M."/>
            <person name="Gutierrez G."/>
            <person name="Riley R."/>
            <person name="Lipzen A."/>
            <person name="Guo J."/>
            <person name="Hundley H."/>
            <person name="Amirebrahimi M."/>
            <person name="Ng V."/>
            <person name="Lorenzo-Gutierrez D."/>
            <person name="Binder U."/>
            <person name="Yang J."/>
            <person name="Song Y."/>
            <person name="Canovas D."/>
            <person name="Navarro E."/>
            <person name="Freitag M."/>
            <person name="Gabaldon T."/>
            <person name="Grigoriev I.V."/>
            <person name="Corrochano L.M."/>
            <person name="Nicolas F.E."/>
            <person name="Garre V."/>
        </authorList>
    </citation>
    <scope>NUCLEOTIDE SEQUENCE [LARGE SCALE GENOMIC DNA]</scope>
    <source>
        <strain evidence="7 8">L51</strain>
    </source>
</reference>
<dbReference type="SUPFAM" id="SSF54637">
    <property type="entry name" value="Thioesterase/thiol ester dehydrase-isomerase"/>
    <property type="match status" value="1"/>
</dbReference>
<proteinExistence type="inferred from homology"/>
<evidence type="ECO:0000256" key="4">
    <source>
        <dbReference type="ARBA" id="ARBA00022946"/>
    </source>
</evidence>
<keyword evidence="3" id="KW-0378">Hydrolase</keyword>
<gene>
    <name evidence="7" type="ORF">J3Q64DRAFT_1769358</name>
</gene>
<keyword evidence="2" id="KW-0677">Repeat</keyword>
<evidence type="ECO:0000256" key="3">
    <source>
        <dbReference type="ARBA" id="ARBA00022801"/>
    </source>
</evidence>
<dbReference type="InterPro" id="IPR029069">
    <property type="entry name" value="HotDog_dom_sf"/>
</dbReference>
<protein>
    <submittedName>
        <fullName evidence="7">HotDog domain-containing protein</fullName>
    </submittedName>
</protein>
<feature type="region of interest" description="Disordered" evidence="5">
    <location>
        <begin position="1"/>
        <end position="26"/>
    </location>
</feature>
<keyword evidence="4" id="KW-0809">Transit peptide</keyword>
<name>A0ABR3AMQ3_PHYBL</name>
<dbReference type="EMBL" id="JBCLYO010000028">
    <property type="protein sequence ID" value="KAL0077417.1"/>
    <property type="molecule type" value="Genomic_DNA"/>
</dbReference>
<keyword evidence="8" id="KW-1185">Reference proteome</keyword>
<feature type="compositionally biased region" description="Polar residues" evidence="5">
    <location>
        <begin position="1"/>
        <end position="16"/>
    </location>
</feature>
<dbReference type="PROSITE" id="PS51770">
    <property type="entry name" value="HOTDOG_ACOT"/>
    <property type="match status" value="1"/>
</dbReference>
<comment type="similarity">
    <text evidence="1">Belongs to the acyl coenzyme A hydrolase family.</text>
</comment>
<comment type="caution">
    <text evidence="7">The sequence shown here is derived from an EMBL/GenBank/DDBJ whole genome shotgun (WGS) entry which is preliminary data.</text>
</comment>
<accession>A0ABR3AMQ3</accession>
<evidence type="ECO:0000256" key="1">
    <source>
        <dbReference type="ARBA" id="ARBA00010458"/>
    </source>
</evidence>
<evidence type="ECO:0000259" key="6">
    <source>
        <dbReference type="PROSITE" id="PS51770"/>
    </source>
</evidence>
<dbReference type="Proteomes" id="UP001448207">
    <property type="component" value="Unassembled WGS sequence"/>
</dbReference>
<evidence type="ECO:0000313" key="7">
    <source>
        <dbReference type="EMBL" id="KAL0077417.1"/>
    </source>
</evidence>
<sequence>MVFSKSSSTNDVTVKNTAEKDIPRKIDIPSKTPNYLYTSKRRSGKDGQIDPAVRQFAIEYRKQPMAEQTMSHSFLVKYIPFKSSVRCYEEYVSFNKKIRIGRLLEDIDDIGGAIAARHIERMGPSDICANFTVGMEQTYMNIPDTIEDYKLTGHIAYTKDSLLIGVITLEVVKDEQIPDNAGIFHPSNIPSLGVSNPNAVAEFSVVSIHIDSFTKKAIPVVQLKLTTFHEQWLFDKTGSIHDSRREIVKKRRDRQKIHLDNNHIFRSISTRDIGKGVIDDRLTSGGVSISDTRIENNATTTPQQMNGNGTIFGGYIMRDAFELATTEAALFLLSPEFETLKINDISFLSPILTGDHIRTSARVIYSNSPLSGDFVVRVEVDKRSIESSDYKPAVIMHISFVSVSQSVEIKKIVPSTHEEMELWLNGYDIVQQKNKHLLESLTGTKDPGFSLSKL</sequence>
<dbReference type="PANTHER" id="PTHR12655">
    <property type="entry name" value="ACYL-COA THIOESTERASE"/>
    <property type="match status" value="1"/>
</dbReference>
<evidence type="ECO:0000256" key="2">
    <source>
        <dbReference type="ARBA" id="ARBA00022737"/>
    </source>
</evidence>
<evidence type="ECO:0000256" key="5">
    <source>
        <dbReference type="SAM" id="MobiDB-lite"/>
    </source>
</evidence>
<dbReference type="CDD" id="cd03442">
    <property type="entry name" value="BFIT_BACH"/>
    <property type="match status" value="1"/>
</dbReference>
<evidence type="ECO:0000313" key="8">
    <source>
        <dbReference type="Proteomes" id="UP001448207"/>
    </source>
</evidence>
<dbReference type="PANTHER" id="PTHR12655:SF0">
    <property type="entry name" value="ACYL-COENZYME A THIOESTERASE 9, MITOCHONDRIAL"/>
    <property type="match status" value="1"/>
</dbReference>